<dbReference type="Proteomes" id="UP000255365">
    <property type="component" value="Unassembled WGS sequence"/>
</dbReference>
<dbReference type="Gene3D" id="2.60.40.1080">
    <property type="match status" value="1"/>
</dbReference>
<dbReference type="RefSeq" id="WP_115147817.1">
    <property type="nucleotide sequence ID" value="NZ_QRAV01000016.1"/>
</dbReference>
<reference evidence="1 2" key="1">
    <citation type="submission" date="2018-07" db="EMBL/GenBank/DDBJ databases">
        <title>Genome sequencing of rice bacterial endophytes.</title>
        <authorList>
            <person name="Venturi V."/>
        </authorList>
    </citation>
    <scope>NUCLEOTIDE SEQUENCE [LARGE SCALE GENOMIC DNA]</scope>
    <source>
        <strain evidence="1 2">E2333</strain>
    </source>
</reference>
<proteinExistence type="predicted"/>
<evidence type="ECO:0008006" key="3">
    <source>
        <dbReference type="Google" id="ProtNLM"/>
    </source>
</evidence>
<dbReference type="SUPFAM" id="SSF49373">
    <property type="entry name" value="Invasin/intimin cell-adhesion fragments"/>
    <property type="match status" value="1"/>
</dbReference>
<gene>
    <name evidence="1" type="ORF">DEU51_11640</name>
</gene>
<dbReference type="Gene3D" id="2.60.40.10">
    <property type="entry name" value="Immunoglobulins"/>
    <property type="match status" value="2"/>
</dbReference>
<name>A0A370S6N1_PSEJE</name>
<comment type="caution">
    <text evidence="1">The sequence shown here is derived from an EMBL/GenBank/DDBJ whole genome shotgun (WGS) entry which is preliminary data.</text>
</comment>
<evidence type="ECO:0000313" key="1">
    <source>
        <dbReference type="EMBL" id="RDL15407.1"/>
    </source>
</evidence>
<organism evidence="1 2">
    <name type="scientific">Pseudomonas jessenii</name>
    <dbReference type="NCBI Taxonomy" id="77298"/>
    <lineage>
        <taxon>Bacteria</taxon>
        <taxon>Pseudomonadati</taxon>
        <taxon>Pseudomonadota</taxon>
        <taxon>Gammaproteobacteria</taxon>
        <taxon>Pseudomonadales</taxon>
        <taxon>Pseudomonadaceae</taxon>
        <taxon>Pseudomonas</taxon>
    </lineage>
</organism>
<dbReference type="AlphaFoldDB" id="A0A370S6N1"/>
<dbReference type="InterPro" id="IPR013783">
    <property type="entry name" value="Ig-like_fold"/>
</dbReference>
<sequence length="516" mass="54845">MTSQTPNSPDSSALNLREQKISNGASVLDVTTLPSDARTQIARWPQIAVGQKLWLSYAGTNADDTPYAAQTYDATPVPIEGLPGGMYPNAPVAQLRGLKDGSTLRIEFKVTFDGSTDESTAVLFPIRIYTVKALVALKPEITSVKDNKGVEIPDGHTTVDTTVKLAGTATANTKVEILDGTTSKGQVDVDGNGIWTRDVTGLAVTSHSFTARGLYASNPVSTARRVIVLAALTPAINSVKDSKGVEIPDGHTTVDTTVKLAGTATANTKVEILDGTTSKGQADVDGNGMWTRDVTGLAVTSHSFTAKGLYASNPVSTVRRVVVAHPLAISQSQMNLKGFKLIQNYGWATPGEVIGNTETRVPTGGVPPYIFTPENSTFASVSTDGKVIGLKNGSTNIIVSDASKNRVSYQVVVSNVYRLITSSSAMTPAEANTWALNQGGRAVRMDGLALNYNFSVLAQMFPTEGASGGRWHVPYEGVPPGVRFYWRRYADEVVATGYPISDLPTNRQFAFTLVPV</sequence>
<evidence type="ECO:0000313" key="2">
    <source>
        <dbReference type="Proteomes" id="UP000255365"/>
    </source>
</evidence>
<protein>
    <recommendedName>
        <fullName evidence="3">BIG2 domain-containing protein</fullName>
    </recommendedName>
</protein>
<dbReference type="EMBL" id="QRAV01000016">
    <property type="protein sequence ID" value="RDL15407.1"/>
    <property type="molecule type" value="Genomic_DNA"/>
</dbReference>
<accession>A0A370S6N1</accession>
<dbReference type="InterPro" id="IPR008964">
    <property type="entry name" value="Invasin/intimin_cell_adhesion"/>
</dbReference>